<organism evidence="1 2">
    <name type="scientific">Aspergillus sclerotioniger CBS 115572</name>
    <dbReference type="NCBI Taxonomy" id="1450535"/>
    <lineage>
        <taxon>Eukaryota</taxon>
        <taxon>Fungi</taxon>
        <taxon>Dikarya</taxon>
        <taxon>Ascomycota</taxon>
        <taxon>Pezizomycotina</taxon>
        <taxon>Eurotiomycetes</taxon>
        <taxon>Eurotiomycetidae</taxon>
        <taxon>Eurotiales</taxon>
        <taxon>Aspergillaceae</taxon>
        <taxon>Aspergillus</taxon>
        <taxon>Aspergillus subgen. Circumdati</taxon>
    </lineage>
</organism>
<reference evidence="1 2" key="1">
    <citation type="submission" date="2016-12" db="EMBL/GenBank/DDBJ databases">
        <title>The genomes of Aspergillus section Nigri reveals drivers in fungal speciation.</title>
        <authorList>
            <consortium name="DOE Joint Genome Institute"/>
            <person name="Vesth T.C."/>
            <person name="Nybo J."/>
            <person name="Theobald S."/>
            <person name="Brandl J."/>
            <person name="Frisvad J.C."/>
            <person name="Nielsen K.F."/>
            <person name="Lyhne E.K."/>
            <person name="Kogle M.E."/>
            <person name="Kuo A."/>
            <person name="Riley R."/>
            <person name="Clum A."/>
            <person name="Nolan M."/>
            <person name="Lipzen A."/>
            <person name="Salamov A."/>
            <person name="Henrissat B."/>
            <person name="Wiebenga A."/>
            <person name="De Vries R.P."/>
            <person name="Grigoriev I.V."/>
            <person name="Mortensen U.H."/>
            <person name="Andersen M.R."/>
            <person name="Baker S.E."/>
        </authorList>
    </citation>
    <scope>NUCLEOTIDE SEQUENCE [LARGE SCALE GENOMIC DNA]</scope>
    <source>
        <strain evidence="1 2">CBS 115572</strain>
    </source>
</reference>
<keyword evidence="2" id="KW-1185">Reference proteome</keyword>
<dbReference type="AlphaFoldDB" id="A0A317VQ93"/>
<evidence type="ECO:0000313" key="1">
    <source>
        <dbReference type="EMBL" id="PWY76115.1"/>
    </source>
</evidence>
<dbReference type="Proteomes" id="UP000246702">
    <property type="component" value="Unassembled WGS sequence"/>
</dbReference>
<dbReference type="EMBL" id="MSFK01000028">
    <property type="protein sequence ID" value="PWY76115.1"/>
    <property type="molecule type" value="Genomic_DNA"/>
</dbReference>
<dbReference type="GeneID" id="37108284"/>
<evidence type="ECO:0000313" key="2">
    <source>
        <dbReference type="Proteomes" id="UP000246702"/>
    </source>
</evidence>
<dbReference type="RefSeq" id="XP_025464112.1">
    <property type="nucleotide sequence ID" value="XM_025606141.1"/>
</dbReference>
<sequence length="105" mass="11528">MWRWWLKSDSRNAYLQHTCPYRPNSLPWETCSCPADCAAERKTRAASSSPWVYPGLVPIPWYGQNLPIPVSTSSLTLALSGAVAGGSTPLGFIARWDNDEAACQA</sequence>
<comment type="caution">
    <text evidence="1">The sequence shown here is derived from an EMBL/GenBank/DDBJ whole genome shotgun (WGS) entry which is preliminary data.</text>
</comment>
<gene>
    <name evidence="1" type="ORF">BO94DRAFT_209027</name>
</gene>
<proteinExistence type="predicted"/>
<protein>
    <submittedName>
        <fullName evidence="1">Uncharacterized protein</fullName>
    </submittedName>
</protein>
<name>A0A317VQ93_9EURO</name>
<accession>A0A317VQ93</accession>